<dbReference type="InterPro" id="IPR017969">
    <property type="entry name" value="Heavy-metal-associated_CS"/>
</dbReference>
<dbReference type="InterPro" id="IPR036163">
    <property type="entry name" value="HMA_dom_sf"/>
</dbReference>
<dbReference type="PANTHER" id="PTHR46594">
    <property type="entry name" value="P-TYPE CATION-TRANSPORTING ATPASE"/>
    <property type="match status" value="1"/>
</dbReference>
<dbReference type="Pfam" id="PF00403">
    <property type="entry name" value="HMA"/>
    <property type="match status" value="1"/>
</dbReference>
<keyword evidence="1" id="KW-0479">Metal-binding</keyword>
<protein>
    <recommendedName>
        <fullName evidence="2">HMA domain-containing protein</fullName>
    </recommendedName>
</protein>
<dbReference type="CDD" id="cd00371">
    <property type="entry name" value="HMA"/>
    <property type="match status" value="1"/>
</dbReference>
<evidence type="ECO:0000256" key="1">
    <source>
        <dbReference type="ARBA" id="ARBA00022723"/>
    </source>
</evidence>
<evidence type="ECO:0000313" key="3">
    <source>
        <dbReference type="EMBL" id="VAX28759.1"/>
    </source>
</evidence>
<proteinExistence type="predicted"/>
<organism evidence="3">
    <name type="scientific">hydrothermal vent metagenome</name>
    <dbReference type="NCBI Taxonomy" id="652676"/>
    <lineage>
        <taxon>unclassified sequences</taxon>
        <taxon>metagenomes</taxon>
        <taxon>ecological metagenomes</taxon>
    </lineage>
</organism>
<dbReference type="PROSITE" id="PS50846">
    <property type="entry name" value="HMA_2"/>
    <property type="match status" value="1"/>
</dbReference>
<dbReference type="PROSITE" id="PS01047">
    <property type="entry name" value="HMA_1"/>
    <property type="match status" value="1"/>
</dbReference>
<dbReference type="EMBL" id="UOGF01000042">
    <property type="protein sequence ID" value="VAX28759.1"/>
    <property type="molecule type" value="Genomic_DNA"/>
</dbReference>
<dbReference type="GO" id="GO:0046872">
    <property type="term" value="F:metal ion binding"/>
    <property type="evidence" value="ECO:0007669"/>
    <property type="project" value="UniProtKB-KW"/>
</dbReference>
<gene>
    <name evidence="3" type="ORF">MNBD_NITROSPIRAE01-621</name>
</gene>
<dbReference type="AlphaFoldDB" id="A0A3B1CEX5"/>
<accession>A0A3B1CEX5</accession>
<dbReference type="PANTHER" id="PTHR46594:SF4">
    <property type="entry name" value="P-TYPE CATION-TRANSPORTING ATPASE"/>
    <property type="match status" value="1"/>
</dbReference>
<dbReference type="FunFam" id="3.30.70.100:FF:000005">
    <property type="entry name" value="Copper-exporting P-type ATPase A"/>
    <property type="match status" value="1"/>
</dbReference>
<dbReference type="InterPro" id="IPR006121">
    <property type="entry name" value="HMA_dom"/>
</dbReference>
<reference evidence="3" key="1">
    <citation type="submission" date="2018-06" db="EMBL/GenBank/DDBJ databases">
        <authorList>
            <person name="Zhirakovskaya E."/>
        </authorList>
    </citation>
    <scope>NUCLEOTIDE SEQUENCE</scope>
</reference>
<name>A0A3B1CEX5_9ZZZZ</name>
<dbReference type="Gene3D" id="3.30.70.100">
    <property type="match status" value="1"/>
</dbReference>
<dbReference type="SUPFAM" id="SSF55008">
    <property type="entry name" value="HMA, heavy metal-associated domain"/>
    <property type="match status" value="1"/>
</dbReference>
<evidence type="ECO:0000259" key="2">
    <source>
        <dbReference type="PROSITE" id="PS50846"/>
    </source>
</evidence>
<feature type="domain" description="HMA" evidence="2">
    <location>
        <begin position="2"/>
        <end position="68"/>
    </location>
</feature>
<sequence length="70" mass="7660">MLKTILNIEGMTCDHCVSSVTKILENFSGVTEVTVSLAENTATVSYDELKTTPSEMSKAIENDGYTVKNR</sequence>